<dbReference type="AlphaFoldDB" id="A0A5Q4ZYL8"/>
<name>A0A5Q4ZYL8_9GAMM</name>
<accession>A0A5Q4ZYL8</accession>
<protein>
    <submittedName>
        <fullName evidence="1">Uncharacterized protein</fullName>
    </submittedName>
</protein>
<sequence length="191" mass="22170">MDLNFTPTRKGGGIVIHGDDETLHLIERLLTKQALKSKCCYEDGACMSLSRYFEKGRSKTVDWVTLFYGITVLRSSLGYCNTRQENALLALLEYSLESSLLKFLKVDTNALYNLFHINKGHTDLIYFGWESRMVYLYLLKTAAKRRNELLKILNSFNPASQVLDREYVSQFDDLNIRYLDFKSGTKFQYDL</sequence>
<keyword evidence="1" id="KW-0614">Plasmid</keyword>
<evidence type="ECO:0000313" key="1">
    <source>
        <dbReference type="EMBL" id="VVV06963.1"/>
    </source>
</evidence>
<geneLocation type="plasmid" evidence="1">
    <name>pAWOD_2</name>
</geneLocation>
<dbReference type="RefSeq" id="WP_192957854.1">
    <property type="nucleotide sequence ID" value="NZ_LR721753.1"/>
</dbReference>
<gene>
    <name evidence="1" type="ORF">AW0309160_04457</name>
</gene>
<dbReference type="EMBL" id="LR721753">
    <property type="protein sequence ID" value="VVV06963.1"/>
    <property type="molecule type" value="Genomic_DNA"/>
</dbReference>
<proteinExistence type="predicted"/>
<reference evidence="1" key="1">
    <citation type="submission" date="2019-09" db="EMBL/GenBank/DDBJ databases">
        <authorList>
            <person name="Hjerde E."/>
        </authorList>
    </citation>
    <scope>NUCLEOTIDE SEQUENCE [LARGE SCALE GENOMIC DNA]</scope>
    <source>
        <strain evidence="1">06/09/160</strain>
        <plasmid evidence="1">pAWOD_2</plasmid>
    </source>
</reference>
<organism evidence="1">
    <name type="scientific">Aliivibrio wodanis</name>
    <dbReference type="NCBI Taxonomy" id="80852"/>
    <lineage>
        <taxon>Bacteria</taxon>
        <taxon>Pseudomonadati</taxon>
        <taxon>Pseudomonadota</taxon>
        <taxon>Gammaproteobacteria</taxon>
        <taxon>Vibrionales</taxon>
        <taxon>Vibrionaceae</taxon>
        <taxon>Aliivibrio</taxon>
    </lineage>
</organism>